<dbReference type="InterPro" id="IPR003673">
    <property type="entry name" value="CoA-Trfase_fam_III"/>
</dbReference>
<reference evidence="1 2" key="1">
    <citation type="submission" date="2023-09" db="EMBL/GenBank/DDBJ databases">
        <title>Complete Genome and Methylome dissection of Bacillus brevis NEB573 original source of BbsI restriction endonuclease.</title>
        <authorList>
            <person name="Fomenkov A."/>
            <person name="Roberts R.D."/>
        </authorList>
    </citation>
    <scope>NUCLEOTIDE SEQUENCE [LARGE SCALE GENOMIC DNA]</scope>
    <source>
        <strain evidence="1 2">NEB573</strain>
    </source>
</reference>
<dbReference type="PANTHER" id="PTHR48228:SF5">
    <property type="entry name" value="ALPHA-METHYLACYL-COA RACEMASE"/>
    <property type="match status" value="1"/>
</dbReference>
<dbReference type="InterPro" id="IPR044855">
    <property type="entry name" value="CoA-Trfase_III_dom3_sf"/>
</dbReference>
<dbReference type="SUPFAM" id="SSF89796">
    <property type="entry name" value="CoA-transferase family III (CaiB/BaiF)"/>
    <property type="match status" value="1"/>
</dbReference>
<dbReference type="InterPro" id="IPR050509">
    <property type="entry name" value="CoA-transferase_III"/>
</dbReference>
<dbReference type="Proteomes" id="UP001256827">
    <property type="component" value="Chromosome"/>
</dbReference>
<evidence type="ECO:0000313" key="1">
    <source>
        <dbReference type="EMBL" id="WNC12287.1"/>
    </source>
</evidence>
<dbReference type="Gene3D" id="3.30.1540.10">
    <property type="entry name" value="formyl-coa transferase, domain 3"/>
    <property type="match status" value="1"/>
</dbReference>
<keyword evidence="2" id="KW-1185">Reference proteome</keyword>
<organism evidence="1 2">
    <name type="scientific">Brevibacillus brevis</name>
    <name type="common">Bacillus brevis</name>
    <dbReference type="NCBI Taxonomy" id="1393"/>
    <lineage>
        <taxon>Bacteria</taxon>
        <taxon>Bacillati</taxon>
        <taxon>Bacillota</taxon>
        <taxon>Bacilli</taxon>
        <taxon>Bacillales</taxon>
        <taxon>Paenibacillaceae</taxon>
        <taxon>Brevibacillus</taxon>
    </lineage>
</organism>
<evidence type="ECO:0000313" key="2">
    <source>
        <dbReference type="Proteomes" id="UP001256827"/>
    </source>
</evidence>
<dbReference type="EMBL" id="CP134050">
    <property type="protein sequence ID" value="WNC12287.1"/>
    <property type="molecule type" value="Genomic_DNA"/>
</dbReference>
<proteinExistence type="predicted"/>
<name>A0ABY9SXK4_BREBE</name>
<gene>
    <name evidence="1" type="ORF">RGB73_16225</name>
</gene>
<dbReference type="Pfam" id="PF02515">
    <property type="entry name" value="CoA_transf_3"/>
    <property type="match status" value="1"/>
</dbReference>
<dbReference type="Gene3D" id="3.40.50.10540">
    <property type="entry name" value="Crotonobetainyl-coa:carnitine coa-transferase, domain 1"/>
    <property type="match status" value="2"/>
</dbReference>
<dbReference type="PANTHER" id="PTHR48228">
    <property type="entry name" value="SUCCINYL-COA--D-CITRAMALATE COA-TRANSFERASE"/>
    <property type="match status" value="1"/>
</dbReference>
<protein>
    <submittedName>
        <fullName evidence="1">CaiB/BaiF CoA-transferase family protein</fullName>
    </submittedName>
</protein>
<sequence>MSLLTLLKNLKILDFSTLLPGPYASLILADLGADVLRIEAPNRPDMARMVPPLDGDTSVLHQYVNRSKRSLALDLKKPEAVQIVKRLIQQYDIVLEQFRPGVMDRLGLGYEELKKVNPQIIYCSLTGYGQTGPYRDRAGHDINYLSIAGAANYTGPKEVGPKSPGLQVADLAGGSLYSVIGILAAVLHRNELGEGQAIDISMSDSTFALNAANGAGFLAGGVEPERESLLLNGGTFYNYYETKDGRFFSVGSIEPKFKKQLCEGIGRPELFSIGMSEDPEDVFTFKEAVREAFLSKTFDEWLSIFSDLDACVEPVLKFSEACMHPHIQERELIVEVPKPDGTSQKQLANPLKFTSFQPEYKYIGRELGADTTQVLKELGMSDKEIEQLQEIGIFGTPMS</sequence>
<accession>A0ABY9SXK4</accession>
<dbReference type="InterPro" id="IPR023606">
    <property type="entry name" value="CoA-Trfase_III_dom_1_sf"/>
</dbReference>